<name>A0A5B7D0C7_PORTR</name>
<dbReference type="AlphaFoldDB" id="A0A5B7D0C7"/>
<keyword evidence="2" id="KW-1185">Reference proteome</keyword>
<dbReference type="EMBL" id="VSRR010000431">
    <property type="protein sequence ID" value="MPC15477.1"/>
    <property type="molecule type" value="Genomic_DNA"/>
</dbReference>
<comment type="caution">
    <text evidence="1">The sequence shown here is derived from an EMBL/GenBank/DDBJ whole genome shotgun (WGS) entry which is preliminary data.</text>
</comment>
<reference evidence="1 2" key="1">
    <citation type="submission" date="2019-05" db="EMBL/GenBank/DDBJ databases">
        <title>Another draft genome of Portunus trituberculatus and its Hox gene families provides insights of decapod evolution.</title>
        <authorList>
            <person name="Jeong J.-H."/>
            <person name="Song I."/>
            <person name="Kim S."/>
            <person name="Choi T."/>
            <person name="Kim D."/>
            <person name="Ryu S."/>
            <person name="Kim W."/>
        </authorList>
    </citation>
    <scope>NUCLEOTIDE SEQUENCE [LARGE SCALE GENOMIC DNA]</scope>
    <source>
        <tissue evidence="1">Muscle</tissue>
    </source>
</reference>
<accession>A0A5B7D0C7</accession>
<protein>
    <submittedName>
        <fullName evidence="1">Uncharacterized protein</fullName>
    </submittedName>
</protein>
<organism evidence="1 2">
    <name type="scientific">Portunus trituberculatus</name>
    <name type="common">Swimming crab</name>
    <name type="synonym">Neptunus trituberculatus</name>
    <dbReference type="NCBI Taxonomy" id="210409"/>
    <lineage>
        <taxon>Eukaryota</taxon>
        <taxon>Metazoa</taxon>
        <taxon>Ecdysozoa</taxon>
        <taxon>Arthropoda</taxon>
        <taxon>Crustacea</taxon>
        <taxon>Multicrustacea</taxon>
        <taxon>Malacostraca</taxon>
        <taxon>Eumalacostraca</taxon>
        <taxon>Eucarida</taxon>
        <taxon>Decapoda</taxon>
        <taxon>Pleocyemata</taxon>
        <taxon>Brachyura</taxon>
        <taxon>Eubrachyura</taxon>
        <taxon>Portunoidea</taxon>
        <taxon>Portunidae</taxon>
        <taxon>Portuninae</taxon>
        <taxon>Portunus</taxon>
    </lineage>
</organism>
<evidence type="ECO:0000313" key="1">
    <source>
        <dbReference type="EMBL" id="MPC15477.1"/>
    </source>
</evidence>
<sequence length="275" mass="29786">MLPLRQRGTFHRSHIQSQEYRVEQVPSAGGKVLLTPLKARSNRCARRTGLVEGLLGGGHEYAVETGYRVGGTRVWVMVAAAVIVMVRYDLNTCIWVINLRRGRYPLSGVLSGGELKRPCRHICFLNEAVESGSAAATVGFAGHTHSADATVVAARKAGAGWGAEKQGRVWRAGLFRVKSGDGGKLGWFIAGEAGWCRAGRVTGRATAAAAPSKAVPPPLGYPPHALCCRLNRFLMCAITVKFLLEVNVFLFVLKFSALKRDFRTACVERRGGTRP</sequence>
<dbReference type="Proteomes" id="UP000324222">
    <property type="component" value="Unassembled WGS sequence"/>
</dbReference>
<gene>
    <name evidence="1" type="ORF">E2C01_008268</name>
</gene>
<proteinExistence type="predicted"/>
<evidence type="ECO:0000313" key="2">
    <source>
        <dbReference type="Proteomes" id="UP000324222"/>
    </source>
</evidence>